<protein>
    <submittedName>
        <fullName evidence="4">Ankyrin repeat domain-containing protein</fullName>
    </submittedName>
</protein>
<keyword evidence="2 3" id="KW-0040">ANK repeat</keyword>
<gene>
    <name evidence="4" type="ORF">HY221_01230</name>
</gene>
<dbReference type="InterPro" id="IPR050776">
    <property type="entry name" value="Ank_Repeat/CDKN_Inhibitor"/>
</dbReference>
<sequence length="194" mass="21327">MGSSLLGIIYQNRKDLLSAVQNLLNQGHDPSYVTSHNESPLRVASNNGRFDVVKLLLSKGVDESQLGWTALFHTIAYGDIEDVEEAITDGSDLEVRDYWSRTPFLLSILAGDIRKTEILVQAGANTKVVGRCGRAPMTYAIQKDNVAMLGWLIERGFDIEQVNDFGDTPLMEAAENGALECLRTLIKKGADISK</sequence>
<dbReference type="InterPro" id="IPR036770">
    <property type="entry name" value="Ankyrin_rpt-contain_sf"/>
</dbReference>
<evidence type="ECO:0000256" key="2">
    <source>
        <dbReference type="ARBA" id="ARBA00023043"/>
    </source>
</evidence>
<dbReference type="EMBL" id="JACQCR010000029">
    <property type="protein sequence ID" value="MBI3630944.1"/>
    <property type="molecule type" value="Genomic_DNA"/>
</dbReference>
<dbReference type="SUPFAM" id="SSF48403">
    <property type="entry name" value="Ankyrin repeat"/>
    <property type="match status" value="1"/>
</dbReference>
<dbReference type="SMART" id="SM00248">
    <property type="entry name" value="ANK"/>
    <property type="match status" value="5"/>
</dbReference>
<dbReference type="AlphaFoldDB" id="A0A932VRQ7"/>
<feature type="repeat" description="ANK" evidence="3">
    <location>
        <begin position="132"/>
        <end position="164"/>
    </location>
</feature>
<dbReference type="InterPro" id="IPR002110">
    <property type="entry name" value="Ankyrin_rpt"/>
</dbReference>
<feature type="repeat" description="ANK" evidence="3">
    <location>
        <begin position="36"/>
        <end position="62"/>
    </location>
</feature>
<evidence type="ECO:0000256" key="1">
    <source>
        <dbReference type="ARBA" id="ARBA00022737"/>
    </source>
</evidence>
<proteinExistence type="predicted"/>
<dbReference type="Proteomes" id="UP000753196">
    <property type="component" value="Unassembled WGS sequence"/>
</dbReference>
<feature type="repeat" description="ANK" evidence="3">
    <location>
        <begin position="165"/>
        <end position="194"/>
    </location>
</feature>
<comment type="caution">
    <text evidence="4">The sequence shown here is derived from an EMBL/GenBank/DDBJ whole genome shotgun (WGS) entry which is preliminary data.</text>
</comment>
<name>A0A932VRQ7_9BACT</name>
<accession>A0A932VRQ7</accession>
<dbReference type="Gene3D" id="1.25.40.20">
    <property type="entry name" value="Ankyrin repeat-containing domain"/>
    <property type="match status" value="1"/>
</dbReference>
<organism evidence="4 5">
    <name type="scientific">Candidatus Sungiibacteriota bacterium</name>
    <dbReference type="NCBI Taxonomy" id="2750080"/>
    <lineage>
        <taxon>Bacteria</taxon>
        <taxon>Candidatus Sungiibacteriota</taxon>
    </lineage>
</organism>
<dbReference type="Pfam" id="PF12796">
    <property type="entry name" value="Ank_2"/>
    <property type="match status" value="2"/>
</dbReference>
<evidence type="ECO:0000313" key="5">
    <source>
        <dbReference type="Proteomes" id="UP000753196"/>
    </source>
</evidence>
<reference evidence="4" key="1">
    <citation type="submission" date="2020-07" db="EMBL/GenBank/DDBJ databases">
        <title>Huge and variable diversity of episymbiotic CPR bacteria and DPANN archaea in groundwater ecosystems.</title>
        <authorList>
            <person name="He C.Y."/>
            <person name="Keren R."/>
            <person name="Whittaker M."/>
            <person name="Farag I.F."/>
            <person name="Doudna J."/>
            <person name="Cate J.H.D."/>
            <person name="Banfield J.F."/>
        </authorList>
    </citation>
    <scope>NUCLEOTIDE SEQUENCE</scope>
    <source>
        <strain evidence="4">NC_groundwater_973_Pr1_S-0.2um_54_13</strain>
    </source>
</reference>
<feature type="non-terminal residue" evidence="4">
    <location>
        <position position="194"/>
    </location>
</feature>
<dbReference type="PANTHER" id="PTHR24201">
    <property type="entry name" value="ANK_REP_REGION DOMAIN-CONTAINING PROTEIN"/>
    <property type="match status" value="1"/>
</dbReference>
<keyword evidence="1" id="KW-0677">Repeat</keyword>
<evidence type="ECO:0000313" key="4">
    <source>
        <dbReference type="EMBL" id="MBI3630944.1"/>
    </source>
</evidence>
<dbReference type="PROSITE" id="PS50297">
    <property type="entry name" value="ANK_REP_REGION"/>
    <property type="match status" value="2"/>
</dbReference>
<evidence type="ECO:0000256" key="3">
    <source>
        <dbReference type="PROSITE-ProRule" id="PRU00023"/>
    </source>
</evidence>
<dbReference type="PROSITE" id="PS50088">
    <property type="entry name" value="ANK_REPEAT"/>
    <property type="match status" value="3"/>
</dbReference>